<gene>
    <name evidence="1" type="ORF">Q5M86_00835</name>
</gene>
<evidence type="ECO:0000313" key="1">
    <source>
        <dbReference type="EMBL" id="MDO7019312.1"/>
    </source>
</evidence>
<dbReference type="EMBL" id="JAUPBM010000004">
    <property type="protein sequence ID" value="MDO7019312.1"/>
    <property type="molecule type" value="Genomic_DNA"/>
</dbReference>
<keyword evidence="2" id="KW-1185">Reference proteome</keyword>
<dbReference type="Proteomes" id="UP001175147">
    <property type="component" value="Unassembled WGS sequence"/>
</dbReference>
<comment type="caution">
    <text evidence="1">The sequence shown here is derived from an EMBL/GenBank/DDBJ whole genome shotgun (WGS) entry which is preliminary data.</text>
</comment>
<reference evidence="1" key="1">
    <citation type="submission" date="2023-07" db="EMBL/GenBank/DDBJ databases">
        <title>Mucosal microbiota of week-old chicken and adult hens.</title>
        <authorList>
            <person name="Volf J."/>
            <person name="Karasova D."/>
            <person name="Crhanova M."/>
            <person name="Faldynova M."/>
            <person name="Prikrylova H."/>
            <person name="Zeman M."/>
            <person name="Babak V."/>
            <person name="Rajova J."/>
            <person name="Rychlik I."/>
        </authorList>
    </citation>
    <scope>NUCLEOTIDE SEQUENCE</scope>
    <source>
        <strain evidence="1">ET902</strain>
    </source>
</reference>
<name>A0ABT8YTZ8_9SPIR</name>
<proteinExistence type="predicted"/>
<dbReference type="RefSeq" id="WP_020005347.1">
    <property type="nucleotide sequence ID" value="NZ_JAUPBM010000004.1"/>
</dbReference>
<sequence length="100" mass="11898">MAKIIDKALWHIDNAANQKNVIEHFKFIFKWLEKNNLLSADGKEILDIGIDSSISLNEKMVNEKALKFLEKYYDEYIKNTQYGIKEDEKLLDKYYEDFSK</sequence>
<protein>
    <submittedName>
        <fullName evidence="1">Uncharacterized protein</fullName>
    </submittedName>
</protein>
<accession>A0ABT8YTZ8</accession>
<evidence type="ECO:0000313" key="2">
    <source>
        <dbReference type="Proteomes" id="UP001175147"/>
    </source>
</evidence>
<organism evidence="1 2">
    <name type="scientific">Brachyspira innocens</name>
    <dbReference type="NCBI Taxonomy" id="13264"/>
    <lineage>
        <taxon>Bacteria</taxon>
        <taxon>Pseudomonadati</taxon>
        <taxon>Spirochaetota</taxon>
        <taxon>Spirochaetia</taxon>
        <taxon>Brachyspirales</taxon>
        <taxon>Brachyspiraceae</taxon>
        <taxon>Brachyspira</taxon>
    </lineage>
</organism>